<comment type="caution">
    <text evidence="3">The sequence shown here is derived from an EMBL/GenBank/DDBJ whole genome shotgun (WGS) entry which is preliminary data.</text>
</comment>
<sequence>RPFHFILFCILFNTMYALYGMPCSRDYHCKGSNEECIAGRCGCQSHTRVHWGFDLKVECDDWNVDKCKNDRDCGTFMSIRICNKNGICECPPGFIWISLQCYKTDKPNATSFLKDCDHDPKDMFDDDIIKLICHPEDNVFCSAGKCICYPGFYGDPETKRCRPKSEYIQDKNLSQYKVKPGMFCHSGADCIEGLKCNENFCRCPGGCVYKSSIESCDCGDYYDSDEYWDQSYLWPSIVGTFLGLIITCGWCWPILDNIDKISGGGYQENNEDEQALNTLPKEVNQTVSVPVVLSETSDVQNTGSPQPQASVPPYRIGT</sequence>
<accession>A0AAV2RCY4</accession>
<organism evidence="3 4">
    <name type="scientific">Meganyctiphanes norvegica</name>
    <name type="common">Northern krill</name>
    <name type="synonym">Thysanopoda norvegica</name>
    <dbReference type="NCBI Taxonomy" id="48144"/>
    <lineage>
        <taxon>Eukaryota</taxon>
        <taxon>Metazoa</taxon>
        <taxon>Ecdysozoa</taxon>
        <taxon>Arthropoda</taxon>
        <taxon>Crustacea</taxon>
        <taxon>Multicrustacea</taxon>
        <taxon>Malacostraca</taxon>
        <taxon>Eumalacostraca</taxon>
        <taxon>Eucarida</taxon>
        <taxon>Euphausiacea</taxon>
        <taxon>Euphausiidae</taxon>
        <taxon>Meganyctiphanes</taxon>
    </lineage>
</organism>
<evidence type="ECO:0000313" key="4">
    <source>
        <dbReference type="Proteomes" id="UP001497623"/>
    </source>
</evidence>
<evidence type="ECO:0000256" key="1">
    <source>
        <dbReference type="SAM" id="MobiDB-lite"/>
    </source>
</evidence>
<name>A0AAV2RCY4_MEGNR</name>
<protein>
    <recommendedName>
        <fullName evidence="5">EGF-like domain-containing protein</fullName>
    </recommendedName>
</protein>
<feature type="compositionally biased region" description="Polar residues" evidence="1">
    <location>
        <begin position="296"/>
        <end position="309"/>
    </location>
</feature>
<evidence type="ECO:0008006" key="5">
    <source>
        <dbReference type="Google" id="ProtNLM"/>
    </source>
</evidence>
<dbReference type="EMBL" id="CAXKWB010019040">
    <property type="protein sequence ID" value="CAL4121633.1"/>
    <property type="molecule type" value="Genomic_DNA"/>
</dbReference>
<feature type="signal peptide" evidence="2">
    <location>
        <begin position="1"/>
        <end position="17"/>
    </location>
</feature>
<dbReference type="Proteomes" id="UP001497623">
    <property type="component" value="Unassembled WGS sequence"/>
</dbReference>
<dbReference type="AlphaFoldDB" id="A0AAV2RCY4"/>
<feature type="region of interest" description="Disordered" evidence="1">
    <location>
        <begin position="296"/>
        <end position="318"/>
    </location>
</feature>
<gene>
    <name evidence="3" type="ORF">MNOR_LOCUS22515</name>
</gene>
<proteinExistence type="predicted"/>
<keyword evidence="4" id="KW-1185">Reference proteome</keyword>
<feature type="chain" id="PRO_5043763543" description="EGF-like domain-containing protein" evidence="2">
    <location>
        <begin position="18"/>
        <end position="318"/>
    </location>
</feature>
<evidence type="ECO:0000313" key="3">
    <source>
        <dbReference type="EMBL" id="CAL4121633.1"/>
    </source>
</evidence>
<evidence type="ECO:0000256" key="2">
    <source>
        <dbReference type="SAM" id="SignalP"/>
    </source>
</evidence>
<feature type="non-terminal residue" evidence="3">
    <location>
        <position position="1"/>
    </location>
</feature>
<keyword evidence="2" id="KW-0732">Signal</keyword>
<reference evidence="3 4" key="1">
    <citation type="submission" date="2024-05" db="EMBL/GenBank/DDBJ databases">
        <authorList>
            <person name="Wallberg A."/>
        </authorList>
    </citation>
    <scope>NUCLEOTIDE SEQUENCE [LARGE SCALE GENOMIC DNA]</scope>
</reference>
<feature type="non-terminal residue" evidence="3">
    <location>
        <position position="318"/>
    </location>
</feature>